<gene>
    <name evidence="2" type="ORF">Tco_0922244</name>
</gene>
<protein>
    <recommendedName>
        <fullName evidence="4">Integrase, catalytic region, zinc finger, CCHC-type, peptidase aspartic, catalytic</fullName>
    </recommendedName>
</protein>
<dbReference type="Proteomes" id="UP001151760">
    <property type="component" value="Unassembled WGS sequence"/>
</dbReference>
<evidence type="ECO:0000313" key="3">
    <source>
        <dbReference type="Proteomes" id="UP001151760"/>
    </source>
</evidence>
<keyword evidence="3" id="KW-1185">Reference proteome</keyword>
<proteinExistence type="predicted"/>
<evidence type="ECO:0000313" key="2">
    <source>
        <dbReference type="EMBL" id="GJT31825.1"/>
    </source>
</evidence>
<reference evidence="2" key="1">
    <citation type="journal article" date="2022" name="Int. J. Mol. Sci.">
        <title>Draft Genome of Tanacetum Coccineum: Genomic Comparison of Closely Related Tanacetum-Family Plants.</title>
        <authorList>
            <person name="Yamashiro T."/>
            <person name="Shiraishi A."/>
            <person name="Nakayama K."/>
            <person name="Satake H."/>
        </authorList>
    </citation>
    <scope>NUCLEOTIDE SEQUENCE</scope>
</reference>
<evidence type="ECO:0008006" key="4">
    <source>
        <dbReference type="Google" id="ProtNLM"/>
    </source>
</evidence>
<sequence length="689" mass="78846">MDDMIRMKNTKFTAFEMKIDTLKQTLSKQVKEKESLLTDLNGFKTKFKQRESKSIDKEIVLENKNKELENIISQQIKPTLYDGNVLSKTHDVVIHMVDDEETLILVEESRLKMVEKQNDPIMKKEKINITPIDYSELNKLSEDFEEQLFLIENDLLLDKIISQEIRNIVLHSSIVICDSEKKNEDYVATSKGHCHQKLKETIHSLRENANPVKVKQDIYEIKTINIELEHSVAKLLFENEKLHKEKEHLKKTYKELYDSIKPTRVRAKEQCDALIVNLNSKSMENANLKTQIQEKVFANAALKTELRKLKEKKVINTVVSKPLATTIAPGMYELELEHLPPKVLKNVDAHIAYIKHSRDHADTLRDIVESARELSPLDSNLDSSCKYVQRIQEVLVYVKDTCPCFIKHSDKLVVVTSLNKDKKVRFADPSMLNANSKSVCAICNECLFDATRDKCVFDYVHDVNVLSKSKRAKRKNKKQIWKPTGKVYTEIGYKWKPTGRTFTIVRNKCPLTWFTSTKVVPLKETTIKSVLTPTQGIKVYSKRSKAPKSVGSSSKSKIIESRIFNISDPTQSGGSTISNVPCSSLIDCRLVTIRLLRMGYGYYQIGNVTISRVYYIEGLRHNLFSVGQFCDSNLEVAFRKHICFVHNLEGVDLLTGSRGTNLYRLSIGDTMNSSPICLLSKASKTKSWL</sequence>
<evidence type="ECO:0000256" key="1">
    <source>
        <dbReference type="SAM" id="Coils"/>
    </source>
</evidence>
<organism evidence="2 3">
    <name type="scientific">Tanacetum coccineum</name>
    <dbReference type="NCBI Taxonomy" id="301880"/>
    <lineage>
        <taxon>Eukaryota</taxon>
        <taxon>Viridiplantae</taxon>
        <taxon>Streptophyta</taxon>
        <taxon>Embryophyta</taxon>
        <taxon>Tracheophyta</taxon>
        <taxon>Spermatophyta</taxon>
        <taxon>Magnoliopsida</taxon>
        <taxon>eudicotyledons</taxon>
        <taxon>Gunneridae</taxon>
        <taxon>Pentapetalae</taxon>
        <taxon>asterids</taxon>
        <taxon>campanulids</taxon>
        <taxon>Asterales</taxon>
        <taxon>Asteraceae</taxon>
        <taxon>Asteroideae</taxon>
        <taxon>Anthemideae</taxon>
        <taxon>Anthemidinae</taxon>
        <taxon>Tanacetum</taxon>
    </lineage>
</organism>
<feature type="coiled-coil region" evidence="1">
    <location>
        <begin position="232"/>
        <end position="259"/>
    </location>
</feature>
<keyword evidence="1" id="KW-0175">Coiled coil</keyword>
<reference evidence="2" key="2">
    <citation type="submission" date="2022-01" db="EMBL/GenBank/DDBJ databases">
        <authorList>
            <person name="Yamashiro T."/>
            <person name="Shiraishi A."/>
            <person name="Satake H."/>
            <person name="Nakayama K."/>
        </authorList>
    </citation>
    <scope>NUCLEOTIDE SEQUENCE</scope>
</reference>
<dbReference type="EMBL" id="BQNB010014739">
    <property type="protein sequence ID" value="GJT31825.1"/>
    <property type="molecule type" value="Genomic_DNA"/>
</dbReference>
<comment type="caution">
    <text evidence="2">The sequence shown here is derived from an EMBL/GenBank/DDBJ whole genome shotgun (WGS) entry which is preliminary data.</text>
</comment>
<accession>A0ABQ5CYT9</accession>
<name>A0ABQ5CYT9_9ASTR</name>